<protein>
    <recommendedName>
        <fullName evidence="6 13">Galactose-1-phosphate uridylyltransferase</fullName>
        <ecNumber evidence="5 13">2.7.7.12</ecNumber>
    </recommendedName>
</protein>
<gene>
    <name evidence="18" type="ORF">J6I44_14830</name>
</gene>
<keyword evidence="9 14" id="KW-0479">Metal-binding</keyword>
<dbReference type="Pfam" id="PF02744">
    <property type="entry name" value="GalP_UDP_tr_C"/>
    <property type="match status" value="1"/>
</dbReference>
<evidence type="ECO:0000256" key="7">
    <source>
        <dbReference type="ARBA" id="ARBA00022679"/>
    </source>
</evidence>
<keyword evidence="10" id="KW-0862">Zinc</keyword>
<organism evidence="18 19">
    <name type="scientific">Fodinibius salsisoli</name>
    <dbReference type="NCBI Taxonomy" id="2820877"/>
    <lineage>
        <taxon>Bacteria</taxon>
        <taxon>Pseudomonadati</taxon>
        <taxon>Balneolota</taxon>
        <taxon>Balneolia</taxon>
        <taxon>Balneolales</taxon>
        <taxon>Balneolaceae</taxon>
        <taxon>Fodinibius</taxon>
    </lineage>
</organism>
<dbReference type="GO" id="GO:0008108">
    <property type="term" value="F:UDP-glucose:hexose-1-phosphate uridylyltransferase activity"/>
    <property type="evidence" value="ECO:0007669"/>
    <property type="project" value="UniProtKB-EC"/>
</dbReference>
<evidence type="ECO:0000256" key="8">
    <source>
        <dbReference type="ARBA" id="ARBA00022695"/>
    </source>
</evidence>
<keyword evidence="7 14" id="KW-0808">Transferase</keyword>
<feature type="domain" description="Galactose-1-phosphate uridyl transferase N-terminal" evidence="16">
    <location>
        <begin position="5"/>
        <end position="177"/>
    </location>
</feature>
<proteinExistence type="inferred from homology"/>
<dbReference type="RefSeq" id="WP_265766924.1">
    <property type="nucleotide sequence ID" value="NZ_JAGGJA010000010.1"/>
</dbReference>
<keyword evidence="8 14" id="KW-0548">Nucleotidyltransferase</keyword>
<evidence type="ECO:0000256" key="15">
    <source>
        <dbReference type="SAM" id="MobiDB-lite"/>
    </source>
</evidence>
<evidence type="ECO:0000256" key="9">
    <source>
        <dbReference type="ARBA" id="ARBA00022723"/>
    </source>
</evidence>
<dbReference type="EMBL" id="JAGGJA010000010">
    <property type="protein sequence ID" value="MCW9708138.1"/>
    <property type="molecule type" value="Genomic_DNA"/>
</dbReference>
<dbReference type="CDD" id="cd00608">
    <property type="entry name" value="GalT"/>
    <property type="match status" value="1"/>
</dbReference>
<evidence type="ECO:0000256" key="11">
    <source>
        <dbReference type="ARBA" id="ARBA00023144"/>
    </source>
</evidence>
<dbReference type="SUPFAM" id="SSF54197">
    <property type="entry name" value="HIT-like"/>
    <property type="match status" value="2"/>
</dbReference>
<evidence type="ECO:0000256" key="13">
    <source>
        <dbReference type="NCBIfam" id="TIGR00209"/>
    </source>
</evidence>
<evidence type="ECO:0000256" key="12">
    <source>
        <dbReference type="ARBA" id="ARBA00023277"/>
    </source>
</evidence>
<dbReference type="InterPro" id="IPR005850">
    <property type="entry name" value="GalP_Utransf_C"/>
</dbReference>
<evidence type="ECO:0000256" key="1">
    <source>
        <dbReference type="ARBA" id="ARBA00001107"/>
    </source>
</evidence>
<feature type="domain" description="Galactose-1-phosphate uridyl transferase C-terminal" evidence="17">
    <location>
        <begin position="183"/>
        <end position="346"/>
    </location>
</feature>
<evidence type="ECO:0000313" key="18">
    <source>
        <dbReference type="EMBL" id="MCW9708138.1"/>
    </source>
</evidence>
<evidence type="ECO:0000256" key="4">
    <source>
        <dbReference type="ARBA" id="ARBA00010951"/>
    </source>
</evidence>
<evidence type="ECO:0000259" key="17">
    <source>
        <dbReference type="Pfam" id="PF02744"/>
    </source>
</evidence>
<dbReference type="InterPro" id="IPR005849">
    <property type="entry name" value="GalP_Utransf_N"/>
</dbReference>
<dbReference type="PIRSF" id="PIRSF000808">
    <property type="entry name" value="GalT"/>
    <property type="match status" value="1"/>
</dbReference>
<comment type="caution">
    <text evidence="18">The sequence shown here is derived from an EMBL/GenBank/DDBJ whole genome shotgun (WGS) entry which is preliminary data.</text>
</comment>
<comment type="similarity">
    <text evidence="4 14">Belongs to the galactose-1-phosphate uridylyltransferase type 1 family.</text>
</comment>
<dbReference type="InterPro" id="IPR036265">
    <property type="entry name" value="HIT-like_sf"/>
</dbReference>
<dbReference type="Pfam" id="PF01087">
    <property type="entry name" value="GalP_UDP_transf"/>
    <property type="match status" value="1"/>
</dbReference>
<dbReference type="InterPro" id="IPR001937">
    <property type="entry name" value="GalP_UDPtransf1"/>
</dbReference>
<evidence type="ECO:0000313" key="19">
    <source>
        <dbReference type="Proteomes" id="UP001207918"/>
    </source>
</evidence>
<name>A0ABT3PQJ0_9BACT</name>
<evidence type="ECO:0000256" key="6">
    <source>
        <dbReference type="ARBA" id="ARBA00016340"/>
    </source>
</evidence>
<dbReference type="NCBIfam" id="NF008724">
    <property type="entry name" value="PRK11720.1"/>
    <property type="match status" value="1"/>
</dbReference>
<evidence type="ECO:0000259" key="16">
    <source>
        <dbReference type="Pfam" id="PF01087"/>
    </source>
</evidence>
<dbReference type="PROSITE" id="PS00117">
    <property type="entry name" value="GAL_P_UDP_TRANSF_I"/>
    <property type="match status" value="1"/>
</dbReference>
<keyword evidence="12 14" id="KW-0119">Carbohydrate metabolism</keyword>
<comment type="pathway">
    <text evidence="3 14">Carbohydrate metabolism; galactose metabolism.</text>
</comment>
<keyword evidence="11 14" id="KW-0299">Galactose metabolism</keyword>
<dbReference type="InterPro" id="IPR019779">
    <property type="entry name" value="GalP_UDPtransf1_His-AS"/>
</dbReference>
<evidence type="ECO:0000256" key="10">
    <source>
        <dbReference type="ARBA" id="ARBA00022833"/>
    </source>
</evidence>
<dbReference type="PANTHER" id="PTHR11943:SF1">
    <property type="entry name" value="GALACTOSE-1-PHOSPHATE URIDYLYLTRANSFERASE"/>
    <property type="match status" value="1"/>
</dbReference>
<comment type="cofactor">
    <cofactor evidence="2">
        <name>Zn(2+)</name>
        <dbReference type="ChEBI" id="CHEBI:29105"/>
    </cofactor>
</comment>
<dbReference type="PANTHER" id="PTHR11943">
    <property type="entry name" value="GALACTOSE-1-PHOSPHATE URIDYLYLTRANSFERASE"/>
    <property type="match status" value="1"/>
</dbReference>
<evidence type="ECO:0000256" key="2">
    <source>
        <dbReference type="ARBA" id="ARBA00001947"/>
    </source>
</evidence>
<evidence type="ECO:0000256" key="14">
    <source>
        <dbReference type="RuleBase" id="RU000506"/>
    </source>
</evidence>
<accession>A0ABT3PQJ0</accession>
<evidence type="ECO:0000256" key="5">
    <source>
        <dbReference type="ARBA" id="ARBA00012384"/>
    </source>
</evidence>
<sequence length="347" mass="40284">MSLDLSNHPHRRYNPLTGEWIQVSPHRAKRPWQGKEEESSGSEKPQYDPDCYLCPGNDRAGDAQNPDYDSTFVFTNDFSSLKPDVPPESQNTNDLLIAKGERGICRVICFSPHHNLTLPEMELSQIREVVDLWTREYAELGVRDYINYVQIFENKGEIMGCSNPHPHGQIWAQETIPGESAKELKQQKDYYEQHGQTLLSDYLKLELDREERVVAANDHFVVLVPYWAFWPFETLLVSRRPFARFTDMTEEEKEALADIIKQITVRYDNIFEVSFPYSAGFHPAPTDGEKHPEWHFHMHFYPPLLRSATVKKFRVGYEMLGNPQRDITPESSAQLIREVSGIHYKVK</sequence>
<comment type="catalytic activity">
    <reaction evidence="1 14">
        <text>alpha-D-galactose 1-phosphate + UDP-alpha-D-glucose = alpha-D-glucose 1-phosphate + UDP-alpha-D-galactose</text>
        <dbReference type="Rhea" id="RHEA:13989"/>
        <dbReference type="ChEBI" id="CHEBI:58336"/>
        <dbReference type="ChEBI" id="CHEBI:58601"/>
        <dbReference type="ChEBI" id="CHEBI:58885"/>
        <dbReference type="ChEBI" id="CHEBI:66914"/>
        <dbReference type="EC" id="2.7.7.12"/>
    </reaction>
</comment>
<dbReference type="Proteomes" id="UP001207918">
    <property type="component" value="Unassembled WGS sequence"/>
</dbReference>
<feature type="region of interest" description="Disordered" evidence="15">
    <location>
        <begin position="24"/>
        <end position="51"/>
    </location>
</feature>
<keyword evidence="19" id="KW-1185">Reference proteome</keyword>
<dbReference type="EC" id="2.7.7.12" evidence="5 13"/>
<reference evidence="18 19" key="1">
    <citation type="submission" date="2021-03" db="EMBL/GenBank/DDBJ databases">
        <title>Aliifodinibius sp. nov., a new bacterium isolated from saline soil.</title>
        <authorList>
            <person name="Galisteo C."/>
            <person name="De La Haba R."/>
            <person name="Sanchez-Porro C."/>
            <person name="Ventosa A."/>
        </authorList>
    </citation>
    <scope>NUCLEOTIDE SEQUENCE [LARGE SCALE GENOMIC DNA]</scope>
    <source>
        <strain evidence="18 19">1BSP15-2V2</strain>
    </source>
</reference>
<dbReference type="Gene3D" id="3.30.428.10">
    <property type="entry name" value="HIT-like"/>
    <property type="match status" value="2"/>
</dbReference>
<dbReference type="NCBIfam" id="TIGR00209">
    <property type="entry name" value="galT_1"/>
    <property type="match status" value="1"/>
</dbReference>
<evidence type="ECO:0000256" key="3">
    <source>
        <dbReference type="ARBA" id="ARBA00004947"/>
    </source>
</evidence>